<protein>
    <submittedName>
        <fullName evidence="2">Uncharacterized protein</fullName>
    </submittedName>
</protein>
<comment type="caution">
    <text evidence="2">The sequence shown here is derived from an EMBL/GenBank/DDBJ whole genome shotgun (WGS) entry which is preliminary data.</text>
</comment>
<dbReference type="AlphaFoldDB" id="A0A812ZWQ7"/>
<dbReference type="Proteomes" id="UP000601435">
    <property type="component" value="Unassembled WGS sequence"/>
</dbReference>
<dbReference type="EMBL" id="CAJNJA010051305">
    <property type="protein sequence ID" value="CAE7843534.1"/>
    <property type="molecule type" value="Genomic_DNA"/>
</dbReference>
<accession>A0A812ZWQ7</accession>
<evidence type="ECO:0000313" key="3">
    <source>
        <dbReference type="Proteomes" id="UP000601435"/>
    </source>
</evidence>
<name>A0A812ZWQ7_9DINO</name>
<feature type="region of interest" description="Disordered" evidence="1">
    <location>
        <begin position="1"/>
        <end position="32"/>
    </location>
</feature>
<organism evidence="2 3">
    <name type="scientific">Symbiodinium necroappetens</name>
    <dbReference type="NCBI Taxonomy" id="1628268"/>
    <lineage>
        <taxon>Eukaryota</taxon>
        <taxon>Sar</taxon>
        <taxon>Alveolata</taxon>
        <taxon>Dinophyceae</taxon>
        <taxon>Suessiales</taxon>
        <taxon>Symbiodiniaceae</taxon>
        <taxon>Symbiodinium</taxon>
    </lineage>
</organism>
<evidence type="ECO:0000256" key="1">
    <source>
        <dbReference type="SAM" id="MobiDB-lite"/>
    </source>
</evidence>
<proteinExistence type="predicted"/>
<reference evidence="2" key="1">
    <citation type="submission" date="2021-02" db="EMBL/GenBank/DDBJ databases">
        <authorList>
            <person name="Dougan E. K."/>
            <person name="Rhodes N."/>
            <person name="Thang M."/>
            <person name="Chan C."/>
        </authorList>
    </citation>
    <scope>NUCLEOTIDE SEQUENCE</scope>
</reference>
<gene>
    <name evidence="2" type="ORF">SNEC2469_LOCUS25789</name>
</gene>
<sequence length="108" mass="11394">MEAVPPPAGVGIASPTTLSHNSDEGHGNTLMAGGDLDGDLVQVSFNEKLIALMRAAQAAVERLAPLRWRLEADVIDSMTEPATGWENSGAEARDHSPECCPFRFCCGG</sequence>
<dbReference type="OrthoDB" id="6513042at2759"/>
<keyword evidence="3" id="KW-1185">Reference proteome</keyword>
<evidence type="ECO:0000313" key="2">
    <source>
        <dbReference type="EMBL" id="CAE7843534.1"/>
    </source>
</evidence>